<dbReference type="Proteomes" id="UP000572377">
    <property type="component" value="Unassembled WGS sequence"/>
</dbReference>
<organism evidence="7 8">
    <name type="scientific">Halovulum dunhuangense</name>
    <dbReference type="NCBI Taxonomy" id="1505036"/>
    <lineage>
        <taxon>Bacteria</taxon>
        <taxon>Pseudomonadati</taxon>
        <taxon>Pseudomonadota</taxon>
        <taxon>Alphaproteobacteria</taxon>
        <taxon>Rhodobacterales</taxon>
        <taxon>Paracoccaceae</taxon>
        <taxon>Halovulum</taxon>
    </lineage>
</organism>
<dbReference type="PANTHER" id="PTHR22807:SF61">
    <property type="entry name" value="NOL1_NOP2_SUN FAMILY PROTEIN _ ANTITERMINATION NUSB DOMAIN-CONTAINING PROTEIN"/>
    <property type="match status" value="1"/>
</dbReference>
<dbReference type="Pfam" id="PF01029">
    <property type="entry name" value="NusB"/>
    <property type="match status" value="1"/>
</dbReference>
<feature type="domain" description="SAM-dependent MTase RsmB/NOP-type" evidence="6">
    <location>
        <begin position="137"/>
        <end position="430"/>
    </location>
</feature>
<dbReference type="InterPro" id="IPR001678">
    <property type="entry name" value="MeTrfase_RsmB-F_NOP2_dom"/>
</dbReference>
<dbReference type="Pfam" id="PF01189">
    <property type="entry name" value="Methyltr_RsmB-F"/>
    <property type="match status" value="1"/>
</dbReference>
<evidence type="ECO:0000256" key="3">
    <source>
        <dbReference type="ARBA" id="ARBA00022691"/>
    </source>
</evidence>
<comment type="caution">
    <text evidence="7">The sequence shown here is derived from an EMBL/GenBank/DDBJ whole genome shotgun (WGS) entry which is preliminary data.</text>
</comment>
<accession>A0A849KYY3</accession>
<feature type="binding site" evidence="5">
    <location>
        <position position="268"/>
    </location>
    <ligand>
        <name>S-adenosyl-L-methionine</name>
        <dbReference type="ChEBI" id="CHEBI:59789"/>
    </ligand>
</feature>
<evidence type="ECO:0000313" key="7">
    <source>
        <dbReference type="EMBL" id="NNU79576.1"/>
    </source>
</evidence>
<keyword evidence="2 5" id="KW-0808">Transferase</keyword>
<dbReference type="GO" id="GO:0006355">
    <property type="term" value="P:regulation of DNA-templated transcription"/>
    <property type="evidence" value="ECO:0007669"/>
    <property type="project" value="InterPro"/>
</dbReference>
<dbReference type="SUPFAM" id="SSF53335">
    <property type="entry name" value="S-adenosyl-L-methionine-dependent methyltransferases"/>
    <property type="match status" value="1"/>
</dbReference>
<gene>
    <name evidence="7" type="ORF">HMH01_03900</name>
</gene>
<proteinExistence type="inferred from homology"/>
<evidence type="ECO:0000256" key="2">
    <source>
        <dbReference type="ARBA" id="ARBA00022679"/>
    </source>
</evidence>
<dbReference type="EMBL" id="JABFBC010000001">
    <property type="protein sequence ID" value="NNU79576.1"/>
    <property type="molecule type" value="Genomic_DNA"/>
</dbReference>
<dbReference type="PRINTS" id="PR02008">
    <property type="entry name" value="RCMTFAMILY"/>
</dbReference>
<evidence type="ECO:0000256" key="1">
    <source>
        <dbReference type="ARBA" id="ARBA00022603"/>
    </source>
</evidence>
<keyword evidence="3 5" id="KW-0949">S-adenosyl-L-methionine</keyword>
<dbReference type="GO" id="GO:0008173">
    <property type="term" value="F:RNA methyltransferase activity"/>
    <property type="evidence" value="ECO:0007669"/>
    <property type="project" value="InterPro"/>
</dbReference>
<feature type="active site" description="Nucleophile" evidence="5">
    <location>
        <position position="363"/>
    </location>
</feature>
<dbReference type="PROSITE" id="PS51686">
    <property type="entry name" value="SAM_MT_RSMB_NOP"/>
    <property type="match status" value="1"/>
</dbReference>
<protein>
    <submittedName>
        <fullName evidence="7">Methyltransferase domain-containing protein</fullName>
    </submittedName>
</protein>
<dbReference type="GO" id="GO:0001510">
    <property type="term" value="P:RNA methylation"/>
    <property type="evidence" value="ECO:0007669"/>
    <property type="project" value="InterPro"/>
</dbReference>
<name>A0A849KYY3_9RHOB</name>
<dbReference type="CDD" id="cd02440">
    <property type="entry name" value="AdoMet_MTases"/>
    <property type="match status" value="1"/>
</dbReference>
<dbReference type="Gene3D" id="1.10.940.10">
    <property type="entry name" value="NusB-like"/>
    <property type="match status" value="1"/>
</dbReference>
<dbReference type="AlphaFoldDB" id="A0A849KYY3"/>
<keyword evidence="4 5" id="KW-0694">RNA-binding</keyword>
<dbReference type="InterPro" id="IPR029063">
    <property type="entry name" value="SAM-dependent_MTases_sf"/>
</dbReference>
<dbReference type="InterPro" id="IPR023267">
    <property type="entry name" value="RCMT"/>
</dbReference>
<feature type="binding site" evidence="5">
    <location>
        <position position="310"/>
    </location>
    <ligand>
        <name>S-adenosyl-L-methionine</name>
        <dbReference type="ChEBI" id="CHEBI:59789"/>
    </ligand>
</feature>
<comment type="similarity">
    <text evidence="5">Belongs to the class I-like SAM-binding methyltransferase superfamily. RsmB/NOP family.</text>
</comment>
<dbReference type="InterPro" id="IPR035926">
    <property type="entry name" value="NusB-like_sf"/>
</dbReference>
<feature type="binding site" evidence="5">
    <location>
        <begin position="247"/>
        <end position="253"/>
    </location>
    <ligand>
        <name>S-adenosyl-L-methionine</name>
        <dbReference type="ChEBI" id="CHEBI:59789"/>
    </ligand>
</feature>
<dbReference type="RefSeq" id="WP_171322679.1">
    <property type="nucleotide sequence ID" value="NZ_JABFBC010000001.1"/>
</dbReference>
<dbReference type="GO" id="GO:0003723">
    <property type="term" value="F:RNA binding"/>
    <property type="evidence" value="ECO:0007669"/>
    <property type="project" value="UniProtKB-UniRule"/>
</dbReference>
<dbReference type="SUPFAM" id="SSF48013">
    <property type="entry name" value="NusB-like"/>
    <property type="match status" value="1"/>
</dbReference>
<dbReference type="Gene3D" id="3.40.50.150">
    <property type="entry name" value="Vaccinia Virus protein VP39"/>
    <property type="match status" value="1"/>
</dbReference>
<evidence type="ECO:0000259" key="6">
    <source>
        <dbReference type="PROSITE" id="PS51686"/>
    </source>
</evidence>
<keyword evidence="1 5" id="KW-0489">Methyltransferase</keyword>
<evidence type="ECO:0000313" key="8">
    <source>
        <dbReference type="Proteomes" id="UP000572377"/>
    </source>
</evidence>
<keyword evidence="8" id="KW-1185">Reference proteome</keyword>
<dbReference type="InterPro" id="IPR006027">
    <property type="entry name" value="NusB_RsmB_TIM44"/>
</dbReference>
<dbReference type="PANTHER" id="PTHR22807">
    <property type="entry name" value="NOP2 YEAST -RELATED NOL1/NOP2/FMU SUN DOMAIN-CONTAINING"/>
    <property type="match status" value="1"/>
</dbReference>
<dbReference type="InterPro" id="IPR049560">
    <property type="entry name" value="MeTrfase_RsmB-F_NOP2_cat"/>
</dbReference>
<evidence type="ECO:0000256" key="5">
    <source>
        <dbReference type="PROSITE-ProRule" id="PRU01023"/>
    </source>
</evidence>
<feature type="binding site" evidence="5">
    <location>
        <position position="294"/>
    </location>
    <ligand>
        <name>S-adenosyl-L-methionine</name>
        <dbReference type="ChEBI" id="CHEBI:59789"/>
    </ligand>
</feature>
<sequence length="430" mass="45728">MSAAPGLAARRAAAQLLAGVLDRRQTLAELSASADGPLAAPKPEERARASVIALGVLRQLERLDAVLSPMLRKPPPPPVHHALRIAAWEVLVDGVADYAAVDGAVRLVQGLHKHRHLTGLTNAVARRLAREGAEAWAALPPPSRPVGWLGPRIVKAWGREAAAAIAEAHLGQPPLDLTPRTPAEAAALAETLGAELLPTGSLRLRMPGQVSALPGYAEGAWWVQDAAAALPVRLLGDVRGLRIVDLCAAPGGKTMQLAAAGAEVEAVDLSAPRMERVRENLGRTRLPAQVVVADALDWAPDAPVDVVVLDAPCSATGTLRRHPDLPHARPDPDIRPLLELQARLIDRALGWLKPGGRLLYCTCSLLPEEGERQIEHARDRHPGLRVAGAVPPEGLEPGWITDAGHLRLRPDYWSGRGGMDGFFATVLSRD</sequence>
<evidence type="ECO:0000256" key="4">
    <source>
        <dbReference type="ARBA" id="ARBA00022884"/>
    </source>
</evidence>
<reference evidence="7 8" key="1">
    <citation type="submission" date="2020-05" db="EMBL/GenBank/DDBJ databases">
        <title>Gimesia benthica sp. nov., a novel planctomycete isolated from a deep-sea water sample of the Northwest Indian Ocean.</title>
        <authorList>
            <person name="Wang J."/>
            <person name="Ruan C."/>
            <person name="Song L."/>
            <person name="Zhu Y."/>
            <person name="Li A."/>
            <person name="Zheng X."/>
            <person name="Wang L."/>
            <person name="Lu Z."/>
            <person name="Huang Y."/>
            <person name="Du W."/>
            <person name="Zhou Y."/>
            <person name="Huang L."/>
            <person name="Dai X."/>
        </authorList>
    </citation>
    <scope>NUCLEOTIDE SEQUENCE [LARGE SCALE GENOMIC DNA]</scope>
    <source>
        <strain evidence="7 8">YYQ-30</strain>
    </source>
</reference>